<dbReference type="SUPFAM" id="SSF53474">
    <property type="entry name" value="alpha/beta-Hydrolases"/>
    <property type="match status" value="1"/>
</dbReference>
<dbReference type="InterPro" id="IPR029058">
    <property type="entry name" value="AB_hydrolase_fold"/>
</dbReference>
<dbReference type="AlphaFoldDB" id="A0A485KB38"/>
<reference evidence="7" key="2">
    <citation type="submission" date="2019-06" db="EMBL/GenBank/DDBJ databases">
        <title>Genomics analysis of Aphanomyces spp. identifies a new class of oomycete effector associated with host adaptation.</title>
        <authorList>
            <person name="Gaulin E."/>
        </authorList>
    </citation>
    <scope>NUCLEOTIDE SEQUENCE</scope>
    <source>
        <strain evidence="7">CBS 578.67</strain>
    </source>
</reference>
<feature type="region of interest" description="Disordered" evidence="6">
    <location>
        <begin position="508"/>
        <end position="548"/>
    </location>
</feature>
<evidence type="ECO:0000256" key="4">
    <source>
        <dbReference type="ARBA" id="ARBA00022801"/>
    </source>
</evidence>
<feature type="compositionally biased region" description="Low complexity" evidence="6">
    <location>
        <begin position="537"/>
        <end position="548"/>
    </location>
</feature>
<dbReference type="OrthoDB" id="1735038at2759"/>
<dbReference type="InterPro" id="IPR042269">
    <property type="entry name" value="Ser_carbopepase_S28_SKS"/>
</dbReference>
<evidence type="ECO:0000313" key="7">
    <source>
        <dbReference type="EMBL" id="KAF0716287.1"/>
    </source>
</evidence>
<evidence type="ECO:0000313" key="8">
    <source>
        <dbReference type="EMBL" id="VFT80098.1"/>
    </source>
</evidence>
<dbReference type="GO" id="GO:0006508">
    <property type="term" value="P:proteolysis"/>
    <property type="evidence" value="ECO:0007669"/>
    <property type="project" value="UniProtKB-KW"/>
</dbReference>
<evidence type="ECO:0000256" key="1">
    <source>
        <dbReference type="ARBA" id="ARBA00011079"/>
    </source>
</evidence>
<dbReference type="GO" id="GO:0008239">
    <property type="term" value="F:dipeptidyl-peptidase activity"/>
    <property type="evidence" value="ECO:0007669"/>
    <property type="project" value="TreeGrafter"/>
</dbReference>
<evidence type="ECO:0000256" key="5">
    <source>
        <dbReference type="ARBA" id="ARBA00023180"/>
    </source>
</evidence>
<evidence type="ECO:0000256" key="6">
    <source>
        <dbReference type="SAM" id="MobiDB-lite"/>
    </source>
</evidence>
<sequence length="590" mass="64600">MVRSYFAVGPALAIIHAQPLPHDHHQQSVTDIILNHRADSQVEFLLEAFAQPPVDLWFEGQLLDHTDATNNKTWKQRYHVNKDYFGGANSPVFLYINGEGAADASTPSSPNFFMNELAQKYKAIIVSLEHRFYGSSQPTGDLTLESLKYLTMGQALADIASFQDYFIGQNHLTKSNPWIAIGGSYPGMLSGLVKAKYPTRFAGSIASSAPLNTKIDFFEYADIVAKDLQTYGGDACVKTIGDGLTALNALVASNNPSDWASLNRLFKVCLPPTGGNPFQDDYDRAAFQVNVLSNFRNVAQTNGFFPYTMAGVCQDFAKNASATPLEKLSAFSQQQWGWDAYPCISFTYNWQFVTSYQDTTPNPSLSTRQWTYQQCNEFGYGQATATGKSIFNALKYLTVDTAYSETCKRLFGITNTSDRIAATTKTYGGLKVNVSNVIWVTGDVDPWSGLALTNTTKPVNSNSDVVYVPGASHCADLFSRAFNIVPGWTHDRIDNNVAKFLATMTTVAPTPAPTRAPTPSPTRAPAPTPFNTLSPSATKTPVTKAPVTKAPVPDQCEGNTKTCFWPSNHASLPYNEADCKSFGSLFLWCP</sequence>
<dbReference type="GO" id="GO:0070008">
    <property type="term" value="F:serine-type exopeptidase activity"/>
    <property type="evidence" value="ECO:0007669"/>
    <property type="project" value="InterPro"/>
</dbReference>
<dbReference type="EMBL" id="CAADRA010000433">
    <property type="protein sequence ID" value="VFT80098.1"/>
    <property type="molecule type" value="Genomic_DNA"/>
</dbReference>
<keyword evidence="9" id="KW-1185">Reference proteome</keyword>
<dbReference type="PANTHER" id="PTHR11010:SF117">
    <property type="entry name" value="SERINE PROTEASE 16"/>
    <property type="match status" value="1"/>
</dbReference>
<dbReference type="EMBL" id="VJMH01000433">
    <property type="protein sequence ID" value="KAF0716287.1"/>
    <property type="molecule type" value="Genomic_DNA"/>
</dbReference>
<dbReference type="Gene3D" id="3.40.50.1820">
    <property type="entry name" value="alpha/beta hydrolase"/>
    <property type="match status" value="1"/>
</dbReference>
<keyword evidence="3" id="KW-0732">Signal</keyword>
<keyword evidence="5" id="KW-0325">Glycoprotein</keyword>
<keyword evidence="4" id="KW-0378">Hydrolase</keyword>
<dbReference type="Pfam" id="PF05577">
    <property type="entry name" value="Peptidase_S28"/>
    <property type="match status" value="1"/>
</dbReference>
<evidence type="ECO:0000256" key="2">
    <source>
        <dbReference type="ARBA" id="ARBA00022670"/>
    </source>
</evidence>
<protein>
    <submittedName>
        <fullName evidence="8">Aste57867_2915 protein</fullName>
    </submittedName>
</protein>
<name>A0A485KB38_9STRA</name>
<accession>A0A485KB38</accession>
<dbReference type="Proteomes" id="UP000332933">
    <property type="component" value="Unassembled WGS sequence"/>
</dbReference>
<dbReference type="InterPro" id="IPR008758">
    <property type="entry name" value="Peptidase_S28"/>
</dbReference>
<evidence type="ECO:0000313" key="9">
    <source>
        <dbReference type="Proteomes" id="UP000332933"/>
    </source>
</evidence>
<comment type="similarity">
    <text evidence="1">Belongs to the peptidase S28 family.</text>
</comment>
<dbReference type="PANTHER" id="PTHR11010">
    <property type="entry name" value="PROTEASE S28 PRO-X CARBOXYPEPTIDASE-RELATED"/>
    <property type="match status" value="1"/>
</dbReference>
<feature type="compositionally biased region" description="Pro residues" evidence="6">
    <location>
        <begin position="510"/>
        <end position="528"/>
    </location>
</feature>
<gene>
    <name evidence="8" type="primary">Aste57867_2915</name>
    <name evidence="7" type="ORF">As57867_002907</name>
    <name evidence="8" type="ORF">ASTE57867_2915</name>
</gene>
<reference evidence="8 9" key="1">
    <citation type="submission" date="2019-03" db="EMBL/GenBank/DDBJ databases">
        <authorList>
            <person name="Gaulin E."/>
            <person name="Dumas B."/>
        </authorList>
    </citation>
    <scope>NUCLEOTIDE SEQUENCE [LARGE SCALE GENOMIC DNA]</scope>
    <source>
        <strain evidence="8">CBS 568.67</strain>
    </source>
</reference>
<keyword evidence="2" id="KW-0645">Protease</keyword>
<organism evidence="8 9">
    <name type="scientific">Aphanomyces stellatus</name>
    <dbReference type="NCBI Taxonomy" id="120398"/>
    <lineage>
        <taxon>Eukaryota</taxon>
        <taxon>Sar</taxon>
        <taxon>Stramenopiles</taxon>
        <taxon>Oomycota</taxon>
        <taxon>Saprolegniomycetes</taxon>
        <taxon>Saprolegniales</taxon>
        <taxon>Verrucalvaceae</taxon>
        <taxon>Aphanomyces</taxon>
    </lineage>
</organism>
<evidence type="ECO:0000256" key="3">
    <source>
        <dbReference type="ARBA" id="ARBA00022729"/>
    </source>
</evidence>
<dbReference type="Gene3D" id="1.20.120.980">
    <property type="entry name" value="Serine carboxypeptidase S28, SKS domain"/>
    <property type="match status" value="1"/>
</dbReference>
<proteinExistence type="inferred from homology"/>